<feature type="transmembrane region" description="Helical" evidence="1">
    <location>
        <begin position="110"/>
        <end position="134"/>
    </location>
</feature>
<sequence length="436" mass="48939">MMKGFRFFRRDSVRELKSWVDDGLISAEQGEAILSRSGASWQDAEGHSFGYFLLTAMAALFAGLALILIMSHNWDEIPRMARMLGLILLTLVVNLQGARVFLAGKEQAGVIWLFFGGLCYGASIMLIAQIYHLGEHYPDGILWWALGILPLAALCRSRLLALQVLALAIIWMFVESFEDFFPALFPLFALVTLWVSLVAGSSRLLFLLSILSLLLWLNLLMNWYLGDWWQYHWEPDTLAINIALGLMLAGGAWRMMSANRFHLKAYGHALQHCVLLLGIFTLVVLSFDGMWRELRTELTWSGSILTMIVGAASICAIALSWHSSIFARIALGANGLFYTLGFLNTEMMLLPDQVMTVLTNLMLVFTGIYSIRRGIDESNGTAFYTGVSVLLLTALLRYFDLVGDYIGGAMLFMLCAAVLYGAARYWRYRREAAREE</sequence>
<keyword evidence="4" id="KW-1185">Reference proteome</keyword>
<feature type="transmembrane region" description="Helical" evidence="1">
    <location>
        <begin position="49"/>
        <end position="71"/>
    </location>
</feature>
<dbReference type="InterPro" id="IPR018677">
    <property type="entry name" value="DUF2157"/>
</dbReference>
<feature type="transmembrane region" description="Helical" evidence="1">
    <location>
        <begin position="204"/>
        <end position="225"/>
    </location>
</feature>
<dbReference type="RefSeq" id="WP_249248066.1">
    <property type="nucleotide sequence ID" value="NZ_JAKIKT010000002.1"/>
</dbReference>
<organism evidence="3 4">
    <name type="scientific">Shewanella corallii</name>
    <dbReference type="NCBI Taxonomy" id="560080"/>
    <lineage>
        <taxon>Bacteria</taxon>
        <taxon>Pseudomonadati</taxon>
        <taxon>Pseudomonadota</taxon>
        <taxon>Gammaproteobacteria</taxon>
        <taxon>Alteromonadales</taxon>
        <taxon>Shewanellaceae</taxon>
        <taxon>Shewanella</taxon>
    </lineage>
</organism>
<feature type="domain" description="DUF2157" evidence="2">
    <location>
        <begin position="18"/>
        <end position="160"/>
    </location>
</feature>
<evidence type="ECO:0000313" key="3">
    <source>
        <dbReference type="EMBL" id="MCL2913252.1"/>
    </source>
</evidence>
<evidence type="ECO:0000259" key="2">
    <source>
        <dbReference type="Pfam" id="PF09925"/>
    </source>
</evidence>
<keyword evidence="1" id="KW-1133">Transmembrane helix</keyword>
<dbReference type="EMBL" id="JAKIKT010000002">
    <property type="protein sequence ID" value="MCL2913252.1"/>
    <property type="molecule type" value="Genomic_DNA"/>
</dbReference>
<evidence type="ECO:0000256" key="1">
    <source>
        <dbReference type="SAM" id="Phobius"/>
    </source>
</evidence>
<feature type="transmembrane region" description="Helical" evidence="1">
    <location>
        <begin position="141"/>
        <end position="174"/>
    </location>
</feature>
<proteinExistence type="predicted"/>
<comment type="caution">
    <text evidence="3">The sequence shown here is derived from an EMBL/GenBank/DDBJ whole genome shotgun (WGS) entry which is preliminary data.</text>
</comment>
<gene>
    <name evidence="3" type="ORF">L2725_05560</name>
</gene>
<accession>A0ABT0N5Z5</accession>
<feature type="transmembrane region" description="Helical" evidence="1">
    <location>
        <begin position="299"/>
        <end position="318"/>
    </location>
</feature>
<dbReference type="Pfam" id="PF09925">
    <property type="entry name" value="DUF2157"/>
    <property type="match status" value="1"/>
</dbReference>
<feature type="transmembrane region" description="Helical" evidence="1">
    <location>
        <begin position="381"/>
        <end position="399"/>
    </location>
</feature>
<feature type="transmembrane region" description="Helical" evidence="1">
    <location>
        <begin position="83"/>
        <end position="104"/>
    </location>
</feature>
<keyword evidence="1" id="KW-0812">Transmembrane</keyword>
<feature type="transmembrane region" description="Helical" evidence="1">
    <location>
        <begin position="268"/>
        <end position="287"/>
    </location>
</feature>
<feature type="transmembrane region" description="Helical" evidence="1">
    <location>
        <begin position="180"/>
        <end position="197"/>
    </location>
</feature>
<keyword evidence="1" id="KW-0472">Membrane</keyword>
<feature type="transmembrane region" description="Helical" evidence="1">
    <location>
        <begin position="237"/>
        <end position="256"/>
    </location>
</feature>
<dbReference type="Proteomes" id="UP001202831">
    <property type="component" value="Unassembled WGS sequence"/>
</dbReference>
<evidence type="ECO:0000313" key="4">
    <source>
        <dbReference type="Proteomes" id="UP001202831"/>
    </source>
</evidence>
<name>A0ABT0N5Z5_9GAMM</name>
<feature type="transmembrane region" description="Helical" evidence="1">
    <location>
        <begin position="349"/>
        <end position="369"/>
    </location>
</feature>
<protein>
    <submittedName>
        <fullName evidence="3">DUF2157 domain-containing protein</fullName>
    </submittedName>
</protein>
<feature type="transmembrane region" description="Helical" evidence="1">
    <location>
        <begin position="405"/>
        <end position="426"/>
    </location>
</feature>
<reference evidence="3 4" key="1">
    <citation type="submission" date="2022-01" db="EMBL/GenBank/DDBJ databases">
        <title>Whole genome-based taxonomy of the Shewanellaceae.</title>
        <authorList>
            <person name="Martin-Rodriguez A.J."/>
        </authorList>
    </citation>
    <scope>NUCLEOTIDE SEQUENCE [LARGE SCALE GENOMIC DNA]</scope>
    <source>
        <strain evidence="3 4">DSM 21332</strain>
    </source>
</reference>